<dbReference type="InterPro" id="IPR001248">
    <property type="entry name" value="Pur-cyt_permease"/>
</dbReference>
<evidence type="ECO:0000256" key="4">
    <source>
        <dbReference type="ARBA" id="ARBA00022692"/>
    </source>
</evidence>
<accession>F0J7H3</accession>
<dbReference type="GO" id="GO:0005886">
    <property type="term" value="C:plasma membrane"/>
    <property type="evidence" value="ECO:0007669"/>
    <property type="project" value="TreeGrafter"/>
</dbReference>
<evidence type="ECO:0000256" key="6">
    <source>
        <dbReference type="ARBA" id="ARBA00023136"/>
    </source>
</evidence>
<comment type="similarity">
    <text evidence="2">Belongs to the purine-cytosine permease (2.A.39) family.</text>
</comment>
<dbReference type="InterPro" id="IPR026030">
    <property type="entry name" value="Pur-cyt_permease_Fcy2/21/22"/>
</dbReference>
<dbReference type="GO" id="GO:0022857">
    <property type="term" value="F:transmembrane transporter activity"/>
    <property type="evidence" value="ECO:0007669"/>
    <property type="project" value="InterPro"/>
</dbReference>
<evidence type="ECO:0000256" key="2">
    <source>
        <dbReference type="ARBA" id="ARBA00008974"/>
    </source>
</evidence>
<organism evidence="8 9">
    <name type="scientific">Acidiphilium multivorum (strain DSM 11245 / JCM 8867 / NBRC 100883 / AIU 301)</name>
    <dbReference type="NCBI Taxonomy" id="926570"/>
    <lineage>
        <taxon>Bacteria</taxon>
        <taxon>Pseudomonadati</taxon>
        <taxon>Pseudomonadota</taxon>
        <taxon>Alphaproteobacteria</taxon>
        <taxon>Acetobacterales</taxon>
        <taxon>Acidocellaceae</taxon>
        <taxon>Acidiphilium</taxon>
    </lineage>
</organism>
<dbReference type="Gene3D" id="1.10.4160.10">
    <property type="entry name" value="Hydantoin permease"/>
    <property type="match status" value="1"/>
</dbReference>
<feature type="transmembrane region" description="Helical" evidence="7">
    <location>
        <begin position="115"/>
        <end position="136"/>
    </location>
</feature>
<proteinExistence type="inferred from homology"/>
<feature type="transmembrane region" description="Helical" evidence="7">
    <location>
        <begin position="183"/>
        <end position="203"/>
    </location>
</feature>
<keyword evidence="3" id="KW-0813">Transport</keyword>
<dbReference type="KEGG" id="amv:ACMV_P1_02440"/>
<dbReference type="PANTHER" id="PTHR31806">
    <property type="entry name" value="PURINE-CYTOSINE PERMEASE FCY2-RELATED"/>
    <property type="match status" value="1"/>
</dbReference>
<dbReference type="Proteomes" id="UP000007100">
    <property type="component" value="Plasmid pACMV1"/>
</dbReference>
<evidence type="ECO:0000256" key="3">
    <source>
        <dbReference type="ARBA" id="ARBA00022448"/>
    </source>
</evidence>
<evidence type="ECO:0000313" key="9">
    <source>
        <dbReference type="Proteomes" id="UP000007100"/>
    </source>
</evidence>
<feature type="transmembrane region" description="Helical" evidence="7">
    <location>
        <begin position="72"/>
        <end position="95"/>
    </location>
</feature>
<dbReference type="EMBL" id="AP012036">
    <property type="protein sequence ID" value="BAJ83040.1"/>
    <property type="molecule type" value="Genomic_DNA"/>
</dbReference>
<feature type="transmembrane region" description="Helical" evidence="7">
    <location>
        <begin position="293"/>
        <end position="312"/>
    </location>
</feature>
<evidence type="ECO:0000256" key="1">
    <source>
        <dbReference type="ARBA" id="ARBA00004141"/>
    </source>
</evidence>
<gene>
    <name evidence="8" type="ordered locus">ACMV_P1_02440</name>
</gene>
<evidence type="ECO:0000313" key="8">
    <source>
        <dbReference type="EMBL" id="BAJ83040.1"/>
    </source>
</evidence>
<dbReference type="Pfam" id="PF02133">
    <property type="entry name" value="Transp_cyt_pur"/>
    <property type="match status" value="1"/>
</dbReference>
<keyword evidence="6 7" id="KW-0472">Membrane</keyword>
<evidence type="ECO:0000256" key="5">
    <source>
        <dbReference type="ARBA" id="ARBA00022989"/>
    </source>
</evidence>
<geneLocation type="plasmid" evidence="8 9">
    <name>pACMV1</name>
</geneLocation>
<protein>
    <submittedName>
        <fullName evidence="8">Putative transporter</fullName>
    </submittedName>
</protein>
<comment type="subcellular location">
    <subcellularLocation>
        <location evidence="1">Membrane</location>
        <topology evidence="1">Multi-pass membrane protein</topology>
    </subcellularLocation>
</comment>
<sequence length="322" mass="34115">MIGRSEMSSSPSSIKADATWHVEVHGIDPIPQNIRHGNAFELFKLWVGANTNYVVVVTGGFILSFGLSLTSAITAILVGNALGCIIVGMASIMGPRTGTAGIVTSRTSFGQLGSFFPKILSVITALSWFSINAILATEAINKLFAMAGVTGVIVPWIGLAIILVLEVVIAIYGHATIIFMESYIAILLAVIFAVLAYFVILGMPVGHIVAQQQTVFSMVHWLSAMSLAFSFPVGWSNYASDYSRYFPETLSWKKVALAAGLGQFVAVVLCEILGVLVAILVGGGLSANPVAQLANILPVWFVACLSGCYPHPLNVGCVHSPE</sequence>
<feature type="transmembrane region" description="Helical" evidence="7">
    <location>
        <begin position="255"/>
        <end position="281"/>
    </location>
</feature>
<keyword evidence="9" id="KW-1185">Reference proteome</keyword>
<name>F0J7H3_ACIMA</name>
<evidence type="ECO:0000256" key="7">
    <source>
        <dbReference type="SAM" id="Phobius"/>
    </source>
</evidence>
<reference evidence="8 9" key="1">
    <citation type="submission" date="2010-12" db="EMBL/GenBank/DDBJ databases">
        <title>Whole genome sequence of Acidiphilium multivorum AIU301.</title>
        <authorList>
            <person name="Narita-Yamada S."/>
            <person name="Nakamura S."/>
            <person name="Ito N."/>
            <person name="Takarada H."/>
            <person name="Katano Y."/>
            <person name="Nakazawa H."/>
            <person name="Hosoyama A."/>
            <person name="Yamada R."/>
            <person name="Fujita N."/>
        </authorList>
    </citation>
    <scope>NUCLEOTIDE SEQUENCE [LARGE SCALE GENOMIC DNA]</scope>
    <source>
        <strain evidence="9">DSM 11245 / JCM 8867 / AIU301</strain>
        <plasmid evidence="8 9">pACMV1</plasmid>
    </source>
</reference>
<keyword evidence="4 7" id="KW-0812">Transmembrane</keyword>
<keyword evidence="8" id="KW-0614">Plasmid</keyword>
<keyword evidence="5 7" id="KW-1133">Transmembrane helix</keyword>
<feature type="transmembrane region" description="Helical" evidence="7">
    <location>
        <begin position="143"/>
        <end position="171"/>
    </location>
</feature>
<feature type="transmembrane region" description="Helical" evidence="7">
    <location>
        <begin position="45"/>
        <end position="65"/>
    </location>
</feature>
<dbReference type="AlphaFoldDB" id="F0J7H3"/>
<dbReference type="HOGENOM" id="CLU_069363_0_0_5"/>
<dbReference type="PANTHER" id="PTHR31806:SF1">
    <property type="entry name" value="PURINE-CYTOSINE PERMEASE FCY2-RELATED"/>
    <property type="match status" value="1"/>
</dbReference>
<dbReference type="OrthoDB" id="9809167at2"/>
<feature type="transmembrane region" description="Helical" evidence="7">
    <location>
        <begin position="215"/>
        <end position="235"/>
    </location>
</feature>